<dbReference type="GO" id="GO:0051536">
    <property type="term" value="F:iron-sulfur cluster binding"/>
    <property type="evidence" value="ECO:0007669"/>
    <property type="project" value="UniProtKB-KW"/>
</dbReference>
<accession>A0A9D1EDJ5</accession>
<dbReference type="Pfam" id="PF14691">
    <property type="entry name" value="Fer4_20"/>
    <property type="match status" value="1"/>
</dbReference>
<comment type="catalytic activity">
    <reaction evidence="11">
        <text>5,6-dihydrouracil + NAD(+) = uracil + NADH + H(+)</text>
        <dbReference type="Rhea" id="RHEA:20189"/>
        <dbReference type="ChEBI" id="CHEBI:15378"/>
        <dbReference type="ChEBI" id="CHEBI:15901"/>
        <dbReference type="ChEBI" id="CHEBI:17568"/>
        <dbReference type="ChEBI" id="CHEBI:57540"/>
        <dbReference type="ChEBI" id="CHEBI:57945"/>
        <dbReference type="EC" id="1.3.1.1"/>
    </reaction>
</comment>
<reference evidence="16" key="1">
    <citation type="submission" date="2020-10" db="EMBL/GenBank/DDBJ databases">
        <authorList>
            <person name="Gilroy R."/>
        </authorList>
    </citation>
    <scope>NUCLEOTIDE SEQUENCE</scope>
    <source>
        <strain evidence="16">ChiW13-3771</strain>
    </source>
</reference>
<protein>
    <recommendedName>
        <fullName evidence="14">dihydrouracil dehydrogenase (NAD(+))</fullName>
        <ecNumber evidence="14">1.3.1.1</ecNumber>
    </recommendedName>
    <alternativeName>
        <fullName evidence="9">Dihydrothymine dehydrogenase</fullName>
    </alternativeName>
    <alternativeName>
        <fullName evidence="8">Dihydrouracil dehydrogenase</fullName>
    </alternativeName>
</protein>
<keyword evidence="2" id="KW-0285">Flavoprotein</keyword>
<dbReference type="PANTHER" id="PTHR43073:SF2">
    <property type="entry name" value="DIHYDROPYRIMIDINE DEHYDROGENASE [NADP(+)]"/>
    <property type="match status" value="1"/>
</dbReference>
<evidence type="ECO:0000256" key="5">
    <source>
        <dbReference type="ARBA" id="ARBA00023002"/>
    </source>
</evidence>
<dbReference type="Gene3D" id="1.10.1060.10">
    <property type="entry name" value="Alpha-helical ferredoxin"/>
    <property type="match status" value="1"/>
</dbReference>
<evidence type="ECO:0000256" key="14">
    <source>
        <dbReference type="ARBA" id="ARBA00049728"/>
    </source>
</evidence>
<reference evidence="16" key="2">
    <citation type="journal article" date="2021" name="PeerJ">
        <title>Extensive microbial diversity within the chicken gut microbiome revealed by metagenomics and culture.</title>
        <authorList>
            <person name="Gilroy R."/>
            <person name="Ravi A."/>
            <person name="Getino M."/>
            <person name="Pursley I."/>
            <person name="Horton D.L."/>
            <person name="Alikhan N.F."/>
            <person name="Baker D."/>
            <person name="Gharbi K."/>
            <person name="Hall N."/>
            <person name="Watson M."/>
            <person name="Adriaenssens E.M."/>
            <person name="Foster-Nyarko E."/>
            <person name="Jarju S."/>
            <person name="Secka A."/>
            <person name="Antonio M."/>
            <person name="Oren A."/>
            <person name="Chaudhuri R.R."/>
            <person name="La Ragione R."/>
            <person name="Hildebrand F."/>
            <person name="Pallen M.J."/>
        </authorList>
    </citation>
    <scope>NUCLEOTIDE SEQUENCE</scope>
    <source>
        <strain evidence="16">ChiW13-3771</strain>
    </source>
</reference>
<sequence length="991" mass="109877">MSDIMTPIPFSNLMNWILTEQKKNNTVFGVHKAYYAKEKLTQTIFGRKLETPIGPAAGPHTQLAQNIVAAYYAGSRFFELKTVQIMDGAELSACVNKPCILADDECYNCEWSTELYVPQAMAEYIKAWVALFVLAKEYGLGAVDGYQFNMSVGYDLTGIQSEKINHFIDTMMDAKEDATFIACKNWLMEHLDQFEHITKEDIESISPNICNSATISTLHGCPPQEIESIANYLLDEKQLHTFIKCNPTLLGYEFARNTLNEMGYDYVQFGEFHFNDDLQYEDAVPMLTRLMKKAQEKQLEFGVKITNTFPVDVTANELPSEEMYMSGKSLFPLSIALAGKLAKEFHGMLRISYSGGADYYNIDKIVQAGIWPVTVATTLLKTGGYQRLVQMAELLEPVYTKFETVDAEQTLALAEAAKTDKHHVKAIKPLPSRKLRETVPLLDCFVAPCKEGCPIHQDIPAYMELVSQGKYEEALQVIYEKNPLPFITGTICAHNCMSKCTRNFYEQPVNIRAVKLEAAKNGYKAVWDRMEVPTIQGGKKIAIVGGGPAGLSAAYFLAKAGQDVTIFEKNDSLGGVVRSVIPDFRISREAIEKDIALIQRLGVTIMTNTEVYSVQALKDQGYEAIVLAVGASKPGMLHLEKGNAINALEFLEQFKQKDGEVNLGKQVVVIGGGNTAMDTARAAKRTLGVEKVSLVYRRTKRYMPADEEELIMALEDGVEMRELLSPVSLEDGMLVCKKMVLGAADASGRRGVVETEETETIPADTVIAAVGEKVPTEFFQLNQMSVNERGKVMTDTQTLESSQPDVYVIGDGLYGPGTVVEAIRDAQKAANAIVGKQLSMDTEPTVKSEEIYAKKGILKEEAEISQEANRCLTCSNVCENCVDVCPNRANIAVKVPGMEKTQIIHVDYMCNECGNCKSFCPYASAPYRDKFTLFANEADMEASTNDGFVVLDETKVKIRFLGTITDQVPFGIQRLIDAVKNDYSYLLMKNS</sequence>
<dbReference type="NCBIfam" id="TIGR03315">
    <property type="entry name" value="Se_ygfK"/>
    <property type="match status" value="1"/>
</dbReference>
<evidence type="ECO:0000256" key="8">
    <source>
        <dbReference type="ARBA" id="ARBA00030119"/>
    </source>
</evidence>
<dbReference type="GO" id="GO:0046872">
    <property type="term" value="F:metal ion binding"/>
    <property type="evidence" value="ECO:0007669"/>
    <property type="project" value="UniProtKB-KW"/>
</dbReference>
<dbReference type="InterPro" id="IPR036188">
    <property type="entry name" value="FAD/NAD-bd_sf"/>
</dbReference>
<evidence type="ECO:0000313" key="16">
    <source>
        <dbReference type="EMBL" id="HIR87948.1"/>
    </source>
</evidence>
<gene>
    <name evidence="16" type="primary">ygfK</name>
    <name evidence="16" type="ORF">IAC96_03260</name>
</gene>
<dbReference type="PRINTS" id="PR00419">
    <property type="entry name" value="ADXRDTASE"/>
</dbReference>
<evidence type="ECO:0000256" key="10">
    <source>
        <dbReference type="ARBA" id="ARBA00047685"/>
    </source>
</evidence>
<dbReference type="PROSITE" id="PS51379">
    <property type="entry name" value="4FE4S_FER_2"/>
    <property type="match status" value="1"/>
</dbReference>
<dbReference type="InterPro" id="IPR023753">
    <property type="entry name" value="FAD/NAD-binding_dom"/>
</dbReference>
<comment type="cofactor">
    <cofactor evidence="1">
        <name>FMN</name>
        <dbReference type="ChEBI" id="CHEBI:58210"/>
    </cofactor>
</comment>
<evidence type="ECO:0000256" key="4">
    <source>
        <dbReference type="ARBA" id="ARBA00022723"/>
    </source>
</evidence>
<dbReference type="SUPFAM" id="SSF46548">
    <property type="entry name" value="alpha-helical ferredoxin"/>
    <property type="match status" value="2"/>
</dbReference>
<evidence type="ECO:0000256" key="13">
    <source>
        <dbReference type="ARBA" id="ARBA00049714"/>
    </source>
</evidence>
<evidence type="ECO:0000256" key="3">
    <source>
        <dbReference type="ARBA" id="ARBA00022643"/>
    </source>
</evidence>
<dbReference type="AlphaFoldDB" id="A0A9D1EDJ5"/>
<dbReference type="InterPro" id="IPR017701">
    <property type="entry name" value="Se_rdtase_YgfK"/>
</dbReference>
<evidence type="ECO:0000256" key="11">
    <source>
        <dbReference type="ARBA" id="ARBA00048792"/>
    </source>
</evidence>
<dbReference type="EC" id="1.3.1.1" evidence="14"/>
<keyword evidence="5" id="KW-0560">Oxidoreductase</keyword>
<evidence type="ECO:0000256" key="12">
    <source>
        <dbReference type="ARBA" id="ARBA00049578"/>
    </source>
</evidence>
<evidence type="ECO:0000259" key="15">
    <source>
        <dbReference type="PROSITE" id="PS51379"/>
    </source>
</evidence>
<dbReference type="InterPro" id="IPR009051">
    <property type="entry name" value="Helical_ferredxn"/>
</dbReference>
<dbReference type="PANTHER" id="PTHR43073">
    <property type="entry name" value="DIHYDROPYRIMIDINE DEHYDROGENASE [NADP(+)]"/>
    <property type="match status" value="1"/>
</dbReference>
<dbReference type="SUPFAM" id="SSF51395">
    <property type="entry name" value="FMN-linked oxidoreductases"/>
    <property type="match status" value="1"/>
</dbReference>
<organism evidence="16 17">
    <name type="scientific">Candidatus Fimimorpha faecalis</name>
    <dbReference type="NCBI Taxonomy" id="2840824"/>
    <lineage>
        <taxon>Bacteria</taxon>
        <taxon>Bacillati</taxon>
        <taxon>Bacillota</taxon>
        <taxon>Clostridia</taxon>
        <taxon>Eubacteriales</taxon>
        <taxon>Candidatus Fimimorpha</taxon>
    </lineage>
</organism>
<dbReference type="InterPro" id="IPR017896">
    <property type="entry name" value="4Fe4S_Fe-S-bd"/>
</dbReference>
<dbReference type="Pfam" id="PF07992">
    <property type="entry name" value="Pyr_redox_2"/>
    <property type="match status" value="1"/>
</dbReference>
<dbReference type="Proteomes" id="UP000824201">
    <property type="component" value="Unassembled WGS sequence"/>
</dbReference>
<dbReference type="SUPFAM" id="SSF51971">
    <property type="entry name" value="Nucleotide-binding domain"/>
    <property type="match status" value="2"/>
</dbReference>
<evidence type="ECO:0000313" key="17">
    <source>
        <dbReference type="Proteomes" id="UP000824201"/>
    </source>
</evidence>
<comment type="function">
    <text evidence="12">Involved in pyrimidine base degradation. Catalyzes physiologically the reduction of uracil to 5,6-dihydrouracil (DHU) by using NADH as a specific cosubstrate. It also catalyzes the reverse reaction and the reduction of thymine to 5,6-dihydrothymine (DHT).</text>
</comment>
<evidence type="ECO:0000256" key="6">
    <source>
        <dbReference type="ARBA" id="ARBA00023004"/>
    </source>
</evidence>
<keyword evidence="3" id="KW-0288">FMN</keyword>
<dbReference type="Gene3D" id="3.50.50.60">
    <property type="entry name" value="FAD/NAD(P)-binding domain"/>
    <property type="match status" value="2"/>
</dbReference>
<proteinExistence type="predicted"/>
<keyword evidence="6" id="KW-0408">Iron</keyword>
<comment type="caution">
    <text evidence="16">The sequence shown here is derived from an EMBL/GenBank/DDBJ whole genome shotgun (WGS) entry which is preliminary data.</text>
</comment>
<keyword evidence="4" id="KW-0479">Metal-binding</keyword>
<dbReference type="EMBL" id="DVHN01000038">
    <property type="protein sequence ID" value="HIR87948.1"/>
    <property type="molecule type" value="Genomic_DNA"/>
</dbReference>
<evidence type="ECO:0000256" key="2">
    <source>
        <dbReference type="ARBA" id="ARBA00022630"/>
    </source>
</evidence>
<comment type="subunit">
    <text evidence="13">Heterotetramer of 2 PreA and 2 PreT subunits.</text>
</comment>
<keyword evidence="7" id="KW-0411">Iron-sulfur</keyword>
<dbReference type="GO" id="GO:0004159">
    <property type="term" value="F:dihydropyrimidine dehydrogenase (NAD+) activity"/>
    <property type="evidence" value="ECO:0007669"/>
    <property type="project" value="UniProtKB-EC"/>
</dbReference>
<feature type="domain" description="4Fe-4S ferredoxin-type" evidence="15">
    <location>
        <begin position="902"/>
        <end position="930"/>
    </location>
</feature>
<evidence type="ECO:0000256" key="1">
    <source>
        <dbReference type="ARBA" id="ARBA00001917"/>
    </source>
</evidence>
<evidence type="ECO:0000256" key="7">
    <source>
        <dbReference type="ARBA" id="ARBA00023014"/>
    </source>
</evidence>
<name>A0A9D1EDJ5_9FIRM</name>
<comment type="catalytic activity">
    <reaction evidence="10">
        <text>5,6-dihydrothymine + NAD(+) = thymine + NADH + H(+)</text>
        <dbReference type="Rhea" id="RHEA:28791"/>
        <dbReference type="ChEBI" id="CHEBI:15378"/>
        <dbReference type="ChEBI" id="CHEBI:17821"/>
        <dbReference type="ChEBI" id="CHEBI:27468"/>
        <dbReference type="ChEBI" id="CHEBI:57540"/>
        <dbReference type="ChEBI" id="CHEBI:57945"/>
        <dbReference type="EC" id="1.3.1.1"/>
    </reaction>
</comment>
<dbReference type="InterPro" id="IPR017900">
    <property type="entry name" value="4Fe4S_Fe_S_CS"/>
</dbReference>
<dbReference type="InterPro" id="IPR028261">
    <property type="entry name" value="DPD_II"/>
</dbReference>
<dbReference type="PROSITE" id="PS00198">
    <property type="entry name" value="4FE4S_FER_1"/>
    <property type="match status" value="1"/>
</dbReference>
<evidence type="ECO:0000256" key="9">
    <source>
        <dbReference type="ARBA" id="ARBA00032722"/>
    </source>
</evidence>